<organism evidence="1 2">
    <name type="scientific">Mycteria americana</name>
    <name type="common">Wood stork</name>
    <dbReference type="NCBI Taxonomy" id="33587"/>
    <lineage>
        <taxon>Eukaryota</taxon>
        <taxon>Metazoa</taxon>
        <taxon>Chordata</taxon>
        <taxon>Craniata</taxon>
        <taxon>Vertebrata</taxon>
        <taxon>Euteleostomi</taxon>
        <taxon>Archelosauria</taxon>
        <taxon>Archosauria</taxon>
        <taxon>Dinosauria</taxon>
        <taxon>Saurischia</taxon>
        <taxon>Theropoda</taxon>
        <taxon>Coelurosauria</taxon>
        <taxon>Aves</taxon>
        <taxon>Neognathae</taxon>
        <taxon>Neoaves</taxon>
        <taxon>Aequornithes</taxon>
        <taxon>Ciconiiformes</taxon>
        <taxon>Ciconiidae</taxon>
        <taxon>Mycteria</taxon>
    </lineage>
</organism>
<gene>
    <name evidence="1" type="ORF">QYF61_005073</name>
</gene>
<accession>A0AAN7N7F5</accession>
<dbReference type="AlphaFoldDB" id="A0AAN7N7F5"/>
<proteinExistence type="predicted"/>
<evidence type="ECO:0000313" key="1">
    <source>
        <dbReference type="EMBL" id="KAK4810010.1"/>
    </source>
</evidence>
<dbReference type="EMBL" id="JAUNZN010000019">
    <property type="protein sequence ID" value="KAK4810010.1"/>
    <property type="molecule type" value="Genomic_DNA"/>
</dbReference>
<sequence length="168" mass="17882">MSSLPVLSEDLSVVGLLQVKEEQMPVATMTVHWQQYHTNQDSLVPIHKLVRQLESRVIMCVVLDSGPELALPGCGASLKGVKVQLILLCKTGICLITTEERQVRLAAKQSIGKVSSQGTFIEQGMGGGGVRVPYEAGGQGLPCTGQSAQHKETRATEMQQAASAGLNS</sequence>
<reference evidence="1 2" key="1">
    <citation type="journal article" date="2023" name="J. Hered.">
        <title>Chromosome-level genome of the wood stork (Mycteria americana) provides insight into avian chromosome evolution.</title>
        <authorList>
            <person name="Flamio R. Jr."/>
            <person name="Ramstad K.M."/>
        </authorList>
    </citation>
    <scope>NUCLEOTIDE SEQUENCE [LARGE SCALE GENOMIC DNA]</scope>
    <source>
        <strain evidence="1">JAX WOST 10</strain>
    </source>
</reference>
<evidence type="ECO:0000313" key="2">
    <source>
        <dbReference type="Proteomes" id="UP001333110"/>
    </source>
</evidence>
<name>A0AAN7N7F5_MYCAM</name>
<comment type="caution">
    <text evidence="1">The sequence shown here is derived from an EMBL/GenBank/DDBJ whole genome shotgun (WGS) entry which is preliminary data.</text>
</comment>
<dbReference type="Proteomes" id="UP001333110">
    <property type="component" value="Unassembled WGS sequence"/>
</dbReference>
<keyword evidence="2" id="KW-1185">Reference proteome</keyword>
<protein>
    <submittedName>
        <fullName evidence="1">Uncharacterized protein</fullName>
    </submittedName>
</protein>